<reference evidence="1" key="1">
    <citation type="submission" date="2014-09" db="EMBL/GenBank/DDBJ databases">
        <authorList>
            <person name="Magalhaes I.L.F."/>
            <person name="Oliveira U."/>
            <person name="Santos F.R."/>
            <person name="Vidigal T.H.D.A."/>
            <person name="Brescovit A.D."/>
            <person name="Santos A.J."/>
        </authorList>
    </citation>
    <scope>NUCLEOTIDE SEQUENCE</scope>
    <source>
        <tissue evidence="1">Shoot tissue taken approximately 20 cm above the soil surface</tissue>
    </source>
</reference>
<dbReference type="EMBL" id="GBRH01179824">
    <property type="protein sequence ID" value="JAE18072.1"/>
    <property type="molecule type" value="Transcribed_RNA"/>
</dbReference>
<reference evidence="1" key="2">
    <citation type="journal article" date="2015" name="Data Brief">
        <title>Shoot transcriptome of the giant reed, Arundo donax.</title>
        <authorList>
            <person name="Barrero R.A."/>
            <person name="Guerrero F.D."/>
            <person name="Moolhuijzen P."/>
            <person name="Goolsby J.A."/>
            <person name="Tidwell J."/>
            <person name="Bellgard S.E."/>
            <person name="Bellgard M.I."/>
        </authorList>
    </citation>
    <scope>NUCLEOTIDE SEQUENCE</scope>
    <source>
        <tissue evidence="1">Shoot tissue taken approximately 20 cm above the soil surface</tissue>
    </source>
</reference>
<name>A0A0A9G0M7_ARUDO</name>
<proteinExistence type="predicted"/>
<sequence>MPCRRQLMENNQNNLDISCCLGLLVHTTSTSSMIQPVLAGSPK</sequence>
<dbReference type="AlphaFoldDB" id="A0A0A9G0M7"/>
<protein>
    <submittedName>
        <fullName evidence="1">Uncharacterized protein</fullName>
    </submittedName>
</protein>
<organism evidence="1">
    <name type="scientific">Arundo donax</name>
    <name type="common">Giant reed</name>
    <name type="synonym">Donax arundinaceus</name>
    <dbReference type="NCBI Taxonomy" id="35708"/>
    <lineage>
        <taxon>Eukaryota</taxon>
        <taxon>Viridiplantae</taxon>
        <taxon>Streptophyta</taxon>
        <taxon>Embryophyta</taxon>
        <taxon>Tracheophyta</taxon>
        <taxon>Spermatophyta</taxon>
        <taxon>Magnoliopsida</taxon>
        <taxon>Liliopsida</taxon>
        <taxon>Poales</taxon>
        <taxon>Poaceae</taxon>
        <taxon>PACMAD clade</taxon>
        <taxon>Arundinoideae</taxon>
        <taxon>Arundineae</taxon>
        <taxon>Arundo</taxon>
    </lineage>
</organism>
<evidence type="ECO:0000313" key="1">
    <source>
        <dbReference type="EMBL" id="JAE18072.1"/>
    </source>
</evidence>
<accession>A0A0A9G0M7</accession>